<proteinExistence type="predicted"/>
<feature type="transmembrane region" description="Helical" evidence="1">
    <location>
        <begin position="56"/>
        <end position="78"/>
    </location>
</feature>
<feature type="transmembrane region" description="Helical" evidence="1">
    <location>
        <begin position="7"/>
        <end position="25"/>
    </location>
</feature>
<comment type="caution">
    <text evidence="2">The sequence shown here is derived from an EMBL/GenBank/DDBJ whole genome shotgun (WGS) entry which is preliminary data.</text>
</comment>
<gene>
    <name evidence="2" type="ORF">ACFSTE_07495</name>
</gene>
<keyword evidence="1" id="KW-0472">Membrane</keyword>
<accession>A0ABW5N6T8</accession>
<evidence type="ECO:0000256" key="1">
    <source>
        <dbReference type="SAM" id="Phobius"/>
    </source>
</evidence>
<keyword evidence="1" id="KW-1133">Transmembrane helix</keyword>
<sequence length="156" mass="16188">MKISKILSYVVLAVGALGIILWFVMNGKIGDLMAESGVSEARDLSLEAASSAVSPLYNLTLVIFIIVVVVTLIAVFSALAKNPAGLKKTAIGLVSFLLVVGIGYGLAQGVETPLKDGEVLSAGGSRWVGAGLYVFYFLSAIAVGLMVVSGIKKLIK</sequence>
<reference evidence="3" key="1">
    <citation type="journal article" date="2019" name="Int. J. Syst. Evol. Microbiol.">
        <title>The Global Catalogue of Microorganisms (GCM) 10K type strain sequencing project: providing services to taxonomists for standard genome sequencing and annotation.</title>
        <authorList>
            <consortium name="The Broad Institute Genomics Platform"/>
            <consortium name="The Broad Institute Genome Sequencing Center for Infectious Disease"/>
            <person name="Wu L."/>
            <person name="Ma J."/>
        </authorList>
    </citation>
    <scope>NUCLEOTIDE SEQUENCE [LARGE SCALE GENOMIC DNA]</scope>
    <source>
        <strain evidence="3">KCTC 42423</strain>
    </source>
</reference>
<protein>
    <submittedName>
        <fullName evidence="2">Uncharacterized protein</fullName>
    </submittedName>
</protein>
<feature type="transmembrane region" description="Helical" evidence="1">
    <location>
        <begin position="90"/>
        <end position="107"/>
    </location>
</feature>
<dbReference type="Proteomes" id="UP001597459">
    <property type="component" value="Unassembled WGS sequence"/>
</dbReference>
<keyword evidence="1" id="KW-0812">Transmembrane</keyword>
<organism evidence="2 3">
    <name type="scientific">Aquimarina hainanensis</name>
    <dbReference type="NCBI Taxonomy" id="1578017"/>
    <lineage>
        <taxon>Bacteria</taxon>
        <taxon>Pseudomonadati</taxon>
        <taxon>Bacteroidota</taxon>
        <taxon>Flavobacteriia</taxon>
        <taxon>Flavobacteriales</taxon>
        <taxon>Flavobacteriaceae</taxon>
        <taxon>Aquimarina</taxon>
    </lineage>
</organism>
<feature type="transmembrane region" description="Helical" evidence="1">
    <location>
        <begin position="127"/>
        <end position="148"/>
    </location>
</feature>
<name>A0ABW5N6T8_9FLAO</name>
<evidence type="ECO:0000313" key="3">
    <source>
        <dbReference type="Proteomes" id="UP001597459"/>
    </source>
</evidence>
<keyword evidence="3" id="KW-1185">Reference proteome</keyword>
<dbReference type="RefSeq" id="WP_176028590.1">
    <property type="nucleotide sequence ID" value="NZ_JBHSJV010000001.1"/>
</dbReference>
<dbReference type="EMBL" id="JBHULX010000004">
    <property type="protein sequence ID" value="MFD2590674.1"/>
    <property type="molecule type" value="Genomic_DNA"/>
</dbReference>
<evidence type="ECO:0000313" key="2">
    <source>
        <dbReference type="EMBL" id="MFD2590674.1"/>
    </source>
</evidence>